<keyword evidence="2" id="KW-0472">Membrane</keyword>
<feature type="region of interest" description="Disordered" evidence="1">
    <location>
        <begin position="1"/>
        <end position="33"/>
    </location>
</feature>
<evidence type="ECO:0000256" key="1">
    <source>
        <dbReference type="SAM" id="MobiDB-lite"/>
    </source>
</evidence>
<sequence>MTHVRGHYRRNGSYVRPHTRRTTPKTAGTTRVRAHYRSDGTYVRSHQRTVTTSQSTPTGDGDDASLLIAGLIILLILIAAGIIAS</sequence>
<reference evidence="3 6" key="2">
    <citation type="submission" date="2021-01" db="EMBL/GenBank/DDBJ databases">
        <title>Whole genome shotgun sequence of Actinoplanes lobatus NBRC 12513.</title>
        <authorList>
            <person name="Komaki H."/>
            <person name="Tamura T."/>
        </authorList>
    </citation>
    <scope>NUCLEOTIDE SEQUENCE [LARGE SCALE GENOMIC DNA]</scope>
    <source>
        <strain evidence="3 6">NBRC 12513</strain>
    </source>
</reference>
<evidence type="ECO:0000313" key="5">
    <source>
        <dbReference type="Proteomes" id="UP000590511"/>
    </source>
</evidence>
<gene>
    <name evidence="3" type="ORF">Alo02nite_62920</name>
    <name evidence="4" type="ORF">BJ964_009350</name>
</gene>
<keyword evidence="2" id="KW-1133">Transmembrane helix</keyword>
<proteinExistence type="predicted"/>
<evidence type="ECO:0000313" key="6">
    <source>
        <dbReference type="Proteomes" id="UP000631312"/>
    </source>
</evidence>
<dbReference type="EMBL" id="JACHNC010000001">
    <property type="protein sequence ID" value="MBB4755189.1"/>
    <property type="molecule type" value="Genomic_DNA"/>
</dbReference>
<accession>A0A7W7HRD3</accession>
<reference evidence="4 5" key="1">
    <citation type="submission" date="2020-08" db="EMBL/GenBank/DDBJ databases">
        <title>Sequencing the genomes of 1000 actinobacteria strains.</title>
        <authorList>
            <person name="Klenk H.-P."/>
        </authorList>
    </citation>
    <scope>NUCLEOTIDE SEQUENCE [LARGE SCALE GENOMIC DNA]</scope>
    <source>
        <strain evidence="4 5">DSM 43150</strain>
    </source>
</reference>
<keyword evidence="2" id="KW-0812">Transmembrane</keyword>
<keyword evidence="6" id="KW-1185">Reference proteome</keyword>
<feature type="transmembrane region" description="Helical" evidence="2">
    <location>
        <begin position="64"/>
        <end position="84"/>
    </location>
</feature>
<evidence type="ECO:0000256" key="2">
    <source>
        <dbReference type="SAM" id="Phobius"/>
    </source>
</evidence>
<organism evidence="4 5">
    <name type="scientific">Actinoplanes lobatus</name>
    <dbReference type="NCBI Taxonomy" id="113568"/>
    <lineage>
        <taxon>Bacteria</taxon>
        <taxon>Bacillati</taxon>
        <taxon>Actinomycetota</taxon>
        <taxon>Actinomycetes</taxon>
        <taxon>Micromonosporales</taxon>
        <taxon>Micromonosporaceae</taxon>
        <taxon>Actinoplanes</taxon>
    </lineage>
</organism>
<protein>
    <submittedName>
        <fullName evidence="4">Uncharacterized protein</fullName>
    </submittedName>
</protein>
<name>A0A7W7HRD3_9ACTN</name>
<evidence type="ECO:0000313" key="3">
    <source>
        <dbReference type="EMBL" id="GIE43394.1"/>
    </source>
</evidence>
<dbReference type="EMBL" id="BOMP01000106">
    <property type="protein sequence ID" value="GIE43394.1"/>
    <property type="molecule type" value="Genomic_DNA"/>
</dbReference>
<evidence type="ECO:0000313" key="4">
    <source>
        <dbReference type="EMBL" id="MBB4755189.1"/>
    </source>
</evidence>
<comment type="caution">
    <text evidence="4">The sequence shown here is derived from an EMBL/GenBank/DDBJ whole genome shotgun (WGS) entry which is preliminary data.</text>
</comment>
<dbReference type="RefSeq" id="WP_188126625.1">
    <property type="nucleotide sequence ID" value="NZ_BOMP01000106.1"/>
</dbReference>
<feature type="compositionally biased region" description="Basic residues" evidence="1">
    <location>
        <begin position="1"/>
        <end position="10"/>
    </location>
</feature>
<dbReference type="Proteomes" id="UP000590511">
    <property type="component" value="Unassembled WGS sequence"/>
</dbReference>
<dbReference type="AlphaFoldDB" id="A0A7W7HRD3"/>
<dbReference type="Proteomes" id="UP000631312">
    <property type="component" value="Unassembled WGS sequence"/>
</dbReference>